<dbReference type="Gene3D" id="2.70.130.10">
    <property type="entry name" value="Mannose-6-phosphate receptor binding domain"/>
    <property type="match status" value="1"/>
</dbReference>
<evidence type="ECO:0000256" key="5">
    <source>
        <dbReference type="ARBA" id="ARBA00037585"/>
    </source>
</evidence>
<sequence>SVKEMCTKNTEKQMTLHYPVEMGNGTPCSFSQNLPQSSTVMYICHPQAKHKILSIAEITTCEYEGVILTRLLCSRPKYRFRA</sequence>
<dbReference type="GO" id="GO:0030970">
    <property type="term" value="P:retrograde protein transport, ER to cytosol"/>
    <property type="evidence" value="ECO:0007669"/>
    <property type="project" value="TreeGrafter"/>
</dbReference>
<evidence type="ECO:0000313" key="9">
    <source>
        <dbReference type="Proteomes" id="UP000545332"/>
    </source>
</evidence>
<dbReference type="Proteomes" id="UP000545332">
    <property type="component" value="Unassembled WGS sequence"/>
</dbReference>
<feature type="non-terminal residue" evidence="8">
    <location>
        <position position="1"/>
    </location>
</feature>
<dbReference type="PROSITE" id="PS51914">
    <property type="entry name" value="MRH"/>
    <property type="match status" value="1"/>
</dbReference>
<proteinExistence type="inferred from homology"/>
<feature type="domain" description="MRH" evidence="7">
    <location>
        <begin position="1"/>
        <end position="75"/>
    </location>
</feature>
<keyword evidence="9" id="KW-1185">Reference proteome</keyword>
<comment type="function">
    <text evidence="5">Probable lectin that binds selectively to improperly folded lumenal proteins. May function in endoplasmic reticulum quality control and endoplasmic reticulum-associated degradation (ERAD) of both non-glycosylated proteins and glycoproteins.</text>
</comment>
<dbReference type="SUPFAM" id="SSF50911">
    <property type="entry name" value="Mannose 6-phosphate receptor domain"/>
    <property type="match status" value="1"/>
</dbReference>
<dbReference type="AlphaFoldDB" id="A0A7K4KW17"/>
<dbReference type="GO" id="GO:0030968">
    <property type="term" value="P:endoplasmic reticulum unfolded protein response"/>
    <property type="evidence" value="ECO:0007669"/>
    <property type="project" value="UniProtKB-UniRule"/>
</dbReference>
<keyword evidence="6" id="KW-0430">Lectin</keyword>
<dbReference type="PANTHER" id="PTHR15414">
    <property type="entry name" value="OS-9-RELATED"/>
    <property type="match status" value="1"/>
</dbReference>
<reference evidence="8 9" key="1">
    <citation type="submission" date="2019-09" db="EMBL/GenBank/DDBJ databases">
        <title>Bird 10,000 Genomes (B10K) Project - Family phase.</title>
        <authorList>
            <person name="Zhang G."/>
        </authorList>
    </citation>
    <scope>NUCLEOTIDE SEQUENCE [LARGE SCALE GENOMIC DNA]</scope>
    <source>
        <strain evidence="8">B10K-MSB-42743</strain>
        <tissue evidence="8">Heart</tissue>
    </source>
</reference>
<dbReference type="InterPro" id="IPR045149">
    <property type="entry name" value="OS-9-like"/>
</dbReference>
<dbReference type="GO" id="GO:0005788">
    <property type="term" value="C:endoplasmic reticulum lumen"/>
    <property type="evidence" value="ECO:0007669"/>
    <property type="project" value="UniProtKB-SubCell"/>
</dbReference>
<feature type="non-terminal residue" evidence="8">
    <location>
        <position position="82"/>
    </location>
</feature>
<dbReference type="OrthoDB" id="239053at2759"/>
<organism evidence="8 9">
    <name type="scientific">Crypturellus soui</name>
    <dbReference type="NCBI Taxonomy" id="458187"/>
    <lineage>
        <taxon>Eukaryota</taxon>
        <taxon>Metazoa</taxon>
        <taxon>Chordata</taxon>
        <taxon>Craniata</taxon>
        <taxon>Vertebrata</taxon>
        <taxon>Euteleostomi</taxon>
        <taxon>Archelosauria</taxon>
        <taxon>Archosauria</taxon>
        <taxon>Dinosauria</taxon>
        <taxon>Saurischia</taxon>
        <taxon>Theropoda</taxon>
        <taxon>Coelurosauria</taxon>
        <taxon>Aves</taxon>
        <taxon>Palaeognathae</taxon>
        <taxon>Tinamiformes</taxon>
        <taxon>Tinamidae</taxon>
        <taxon>Crypturellus</taxon>
    </lineage>
</organism>
<evidence type="ECO:0000256" key="4">
    <source>
        <dbReference type="ARBA" id="ARBA00023157"/>
    </source>
</evidence>
<dbReference type="GO" id="GO:0030246">
    <property type="term" value="F:carbohydrate binding"/>
    <property type="evidence" value="ECO:0007669"/>
    <property type="project" value="UniProtKB-UniRule"/>
</dbReference>
<evidence type="ECO:0000313" key="8">
    <source>
        <dbReference type="EMBL" id="NWI20635.1"/>
    </source>
</evidence>
<keyword evidence="2" id="KW-0732">Signal</keyword>
<evidence type="ECO:0000259" key="7">
    <source>
        <dbReference type="PROSITE" id="PS51914"/>
    </source>
</evidence>
<evidence type="ECO:0000256" key="1">
    <source>
        <dbReference type="ARBA" id="ARBA00004319"/>
    </source>
</evidence>
<protein>
    <recommendedName>
        <fullName evidence="6">Endoplasmic reticulum lectin</fullName>
    </recommendedName>
</protein>
<dbReference type="PANTHER" id="PTHR15414:SF0">
    <property type="entry name" value="ENDOPLASMIC RETICULUM LECTIN 1"/>
    <property type="match status" value="1"/>
</dbReference>
<accession>A0A7K4KW17</accession>
<comment type="subcellular location">
    <subcellularLocation>
        <location evidence="1 6">Endoplasmic reticulum lumen</location>
    </subcellularLocation>
</comment>
<dbReference type="InterPro" id="IPR044865">
    <property type="entry name" value="MRH_dom"/>
</dbReference>
<name>A0A7K4KW17_9AVES</name>
<evidence type="ECO:0000256" key="3">
    <source>
        <dbReference type="ARBA" id="ARBA00022824"/>
    </source>
</evidence>
<comment type="function">
    <text evidence="6">Lectin involved in the quality control of the secretory pathway. As a member of the endoplasmic reticulum-associated degradation lumenal (ERAD-L) surveillance system, targets misfolded endoplasmic reticulum lumenal glycoproteins for degradation.</text>
</comment>
<dbReference type="EMBL" id="VWPX01019165">
    <property type="protein sequence ID" value="NWI20635.1"/>
    <property type="molecule type" value="Genomic_DNA"/>
</dbReference>
<evidence type="ECO:0000256" key="2">
    <source>
        <dbReference type="ARBA" id="ARBA00022729"/>
    </source>
</evidence>
<comment type="similarity">
    <text evidence="6">Belongs to the OS-9 family.</text>
</comment>
<keyword evidence="4" id="KW-1015">Disulfide bond</keyword>
<evidence type="ECO:0000256" key="6">
    <source>
        <dbReference type="RuleBase" id="RU369099"/>
    </source>
</evidence>
<dbReference type="InterPro" id="IPR009011">
    <property type="entry name" value="Man6P_isomerase_rcpt-bd_dom_sf"/>
</dbReference>
<gene>
    <name evidence="8" type="primary">Erlec1</name>
    <name evidence="8" type="ORF">CRYSOU_R15561</name>
</gene>
<comment type="caution">
    <text evidence="8">The sequence shown here is derived from an EMBL/GenBank/DDBJ whole genome shotgun (WGS) entry which is preliminary data.</text>
</comment>
<keyword evidence="3 6" id="KW-0256">Endoplasmic reticulum</keyword>